<proteinExistence type="predicted"/>
<dbReference type="Pfam" id="PF00903">
    <property type="entry name" value="Glyoxalase"/>
    <property type="match status" value="1"/>
</dbReference>
<dbReference type="InterPro" id="IPR004360">
    <property type="entry name" value="Glyas_Fos-R_dOase_dom"/>
</dbReference>
<sequence>MRLQSAMLYVKSLPEMEKFYSGVLSLSPLAESRGDSWLEFDTGSTTFALHAIPAHIADQIDITSPPELREETPFKLLLEADDLEAELTRLRTLGVYLVQRPWGTWDGVDPEGNIFGIVPSRPKP</sequence>
<dbReference type="Proteomes" id="UP000593892">
    <property type="component" value="Chromosome"/>
</dbReference>
<accession>A0A7S7SKI5</accession>
<keyword evidence="3" id="KW-1185">Reference proteome</keyword>
<dbReference type="AlphaFoldDB" id="A0A7S7SKI5"/>
<dbReference type="EMBL" id="CP063849">
    <property type="protein sequence ID" value="QOY88359.1"/>
    <property type="molecule type" value="Genomic_DNA"/>
</dbReference>
<dbReference type="InterPro" id="IPR037523">
    <property type="entry name" value="VOC_core"/>
</dbReference>
<dbReference type="Gene3D" id="3.10.180.10">
    <property type="entry name" value="2,3-Dihydroxybiphenyl 1,2-Dioxygenase, domain 1"/>
    <property type="match status" value="1"/>
</dbReference>
<organism evidence="2 3">
    <name type="scientific">Paludibaculum fermentans</name>
    <dbReference type="NCBI Taxonomy" id="1473598"/>
    <lineage>
        <taxon>Bacteria</taxon>
        <taxon>Pseudomonadati</taxon>
        <taxon>Acidobacteriota</taxon>
        <taxon>Terriglobia</taxon>
        <taxon>Bryobacterales</taxon>
        <taxon>Bryobacteraceae</taxon>
        <taxon>Paludibaculum</taxon>
    </lineage>
</organism>
<gene>
    <name evidence="2" type="ORF">IRI77_37460</name>
</gene>
<evidence type="ECO:0000259" key="1">
    <source>
        <dbReference type="PROSITE" id="PS51819"/>
    </source>
</evidence>
<protein>
    <recommendedName>
        <fullName evidence="1">VOC domain-containing protein</fullName>
    </recommendedName>
</protein>
<evidence type="ECO:0000313" key="3">
    <source>
        <dbReference type="Proteomes" id="UP000593892"/>
    </source>
</evidence>
<dbReference type="RefSeq" id="WP_194450022.1">
    <property type="nucleotide sequence ID" value="NZ_CP063849.1"/>
</dbReference>
<evidence type="ECO:0000313" key="2">
    <source>
        <dbReference type="EMBL" id="QOY88359.1"/>
    </source>
</evidence>
<dbReference type="InterPro" id="IPR029068">
    <property type="entry name" value="Glyas_Bleomycin-R_OHBP_Dase"/>
</dbReference>
<name>A0A7S7SKI5_PALFE</name>
<feature type="domain" description="VOC" evidence="1">
    <location>
        <begin position="2"/>
        <end position="124"/>
    </location>
</feature>
<reference evidence="2 3" key="1">
    <citation type="submission" date="2020-10" db="EMBL/GenBank/DDBJ databases">
        <title>Complete genome sequence of Paludibaculum fermentans P105T, a facultatively anaerobic acidobacterium capable of dissimilatory Fe(III) reduction.</title>
        <authorList>
            <person name="Dedysh S.N."/>
            <person name="Beletsky A.V."/>
            <person name="Kulichevskaya I.S."/>
            <person name="Mardanov A.V."/>
            <person name="Ravin N.V."/>
        </authorList>
    </citation>
    <scope>NUCLEOTIDE SEQUENCE [LARGE SCALE GENOMIC DNA]</scope>
    <source>
        <strain evidence="2 3">P105</strain>
    </source>
</reference>
<dbReference type="PROSITE" id="PS51819">
    <property type="entry name" value="VOC"/>
    <property type="match status" value="1"/>
</dbReference>
<dbReference type="SUPFAM" id="SSF54593">
    <property type="entry name" value="Glyoxalase/Bleomycin resistance protein/Dihydroxybiphenyl dioxygenase"/>
    <property type="match status" value="1"/>
</dbReference>
<dbReference type="KEGG" id="pfer:IRI77_37460"/>